<sequence length="124" mass="14704">MKIRTVLKPGKRGTKSLVKEFGHQLVCVRYRYDYIKKKKYKTVELIINEEDWRPPIPHPEEERAKQVEQGYTIENKVKLRIALDEQHLQRKVKLYGGMWSRKDQVWLLNESDAIKAGLTARIVD</sequence>
<accession>A0A3B0ZVH5</accession>
<dbReference type="AlphaFoldDB" id="A0A3B0ZVH5"/>
<protein>
    <submittedName>
        <fullName evidence="1">Uncharacterized protein</fullName>
    </submittedName>
</protein>
<organism evidence="1">
    <name type="scientific">hydrothermal vent metagenome</name>
    <dbReference type="NCBI Taxonomy" id="652676"/>
    <lineage>
        <taxon>unclassified sequences</taxon>
        <taxon>metagenomes</taxon>
        <taxon>ecological metagenomes</taxon>
    </lineage>
</organism>
<name>A0A3B0ZVH5_9ZZZZ</name>
<proteinExistence type="predicted"/>
<evidence type="ECO:0000313" key="1">
    <source>
        <dbReference type="EMBL" id="VAW91422.1"/>
    </source>
</evidence>
<dbReference type="EMBL" id="UOFT01000010">
    <property type="protein sequence ID" value="VAW91422.1"/>
    <property type="molecule type" value="Genomic_DNA"/>
</dbReference>
<reference evidence="1" key="1">
    <citation type="submission" date="2018-06" db="EMBL/GenBank/DDBJ databases">
        <authorList>
            <person name="Zhirakovskaya E."/>
        </authorList>
    </citation>
    <scope>NUCLEOTIDE SEQUENCE</scope>
</reference>
<gene>
    <name evidence="1" type="ORF">MNBD_GAMMA23-2109</name>
</gene>